<keyword evidence="1" id="KW-0472">Membrane</keyword>
<keyword evidence="1" id="KW-0812">Transmembrane</keyword>
<accession>A0A2S7N2K6</accession>
<gene>
    <name evidence="2" type="ORF">CYL18_06320</name>
</gene>
<name>A0A2S7N2K6_9BACI</name>
<dbReference type="AlphaFoldDB" id="A0A2S7N2K6"/>
<proteinExistence type="predicted"/>
<evidence type="ECO:0000256" key="1">
    <source>
        <dbReference type="SAM" id="Phobius"/>
    </source>
</evidence>
<comment type="caution">
    <text evidence="2">The sequence shown here is derived from an EMBL/GenBank/DDBJ whole genome shotgun (WGS) entry which is preliminary data.</text>
</comment>
<evidence type="ECO:0000313" key="2">
    <source>
        <dbReference type="EMBL" id="PQD96210.1"/>
    </source>
</evidence>
<organism evidence="2 3">
    <name type="scientific">Pradoshia eiseniae</name>
    <dbReference type="NCBI Taxonomy" id="2064768"/>
    <lineage>
        <taxon>Bacteria</taxon>
        <taxon>Bacillati</taxon>
        <taxon>Bacillota</taxon>
        <taxon>Bacilli</taxon>
        <taxon>Bacillales</taxon>
        <taxon>Bacillaceae</taxon>
        <taxon>Pradoshia</taxon>
    </lineage>
</organism>
<dbReference type="OrthoDB" id="2718583at2"/>
<dbReference type="RefSeq" id="WP_104848637.1">
    <property type="nucleotide sequence ID" value="NZ_PKOZ01000002.1"/>
</dbReference>
<keyword evidence="3" id="KW-1185">Reference proteome</keyword>
<dbReference type="NCBIfam" id="TIGR04383">
    <property type="entry name" value="acidic_w_LPXTA"/>
    <property type="match status" value="1"/>
</dbReference>
<dbReference type="Proteomes" id="UP000239663">
    <property type="component" value="Unassembled WGS sequence"/>
</dbReference>
<reference evidence="2 3" key="1">
    <citation type="submission" date="2017-12" db="EMBL/GenBank/DDBJ databases">
        <title>Taxonomic description and draft genome of Pradoshia cofamensis Gen. nov., sp. nov., a thermotolerant bacillale isolated from anterior gut of earthworm Eisenia fetida.</title>
        <authorList>
            <person name="Saha T."/>
            <person name="Chakraborty R."/>
        </authorList>
    </citation>
    <scope>NUCLEOTIDE SEQUENCE [LARGE SCALE GENOMIC DNA]</scope>
    <source>
        <strain evidence="2 3">EAG3</strain>
    </source>
</reference>
<dbReference type="EMBL" id="PKOZ01000002">
    <property type="protein sequence ID" value="PQD96210.1"/>
    <property type="molecule type" value="Genomic_DNA"/>
</dbReference>
<evidence type="ECO:0000313" key="3">
    <source>
        <dbReference type="Proteomes" id="UP000239663"/>
    </source>
</evidence>
<keyword evidence="1" id="KW-1133">Transmembrane helix</keyword>
<dbReference type="InterPro" id="IPR030832">
    <property type="entry name" value="Acidic_LPXTA"/>
</dbReference>
<protein>
    <submittedName>
        <fullName evidence="2">Processed acidic surface protein</fullName>
    </submittedName>
</protein>
<feature type="transmembrane region" description="Helical" evidence="1">
    <location>
        <begin position="369"/>
        <end position="389"/>
    </location>
</feature>
<sequence length="395" mass="45063">MRRNWLLLVAGLLLFTCLKPGIGFAITDEASLEAFVKAEGFSSVEEFEEYYEYYFVDELSNVKDVEGLKEILGAKMNNENIEELVAYYGYGSRQELTDELLMYGDLEEGSTLEEEFIYVNALYILLDTYEPPELTPITDENLQELLDSFEITRTELDAILEEMGDTLENFQYIEDLEEALINYYFNEDMTDEFLDAIMAGFGEIGLTEQELERLIYHFISVAENDETIFERLLALDERLMQLPEFESADELTEAQMNELVSVFNEILNIVQIEAKYYLVKGDSKQPVTLNKLMYMETTNGADLLIELYNREGVFLADMIFTAEDFGSDLIKEEVDKVTKPLVQAEKKKPIKKVTKTEHGGKLPNTAGSYAEGILLGTALTGLGTGMLIYRRRKSA</sequence>